<dbReference type="AlphaFoldDB" id="A0A1H4DVM2"/>
<evidence type="ECO:0008006" key="4">
    <source>
        <dbReference type="Google" id="ProtNLM"/>
    </source>
</evidence>
<name>A0A1H4DVM2_9BACT</name>
<sequence>MKKTLTLFCFFCFIILSAIAQDSTKKVGRRGYLKVNPTTLINELDIYLEQEISDKVSLEFGISGIYTDYPDYVLAKKIDIGQKKPDVSTSQFVDGRGLGFRFGTRLYLFSRKTNISRAAGTYFEPVLFFKKIFYPNEDVTYNNTNYTNSADKSVAGLQLLIGRQFTKDKFILDPFIGIGVRSKIYQYNTYHFDNNNVSLNDGKMVSILPSFHFGVKLGLRTW</sequence>
<feature type="signal peptide" evidence="1">
    <location>
        <begin position="1"/>
        <end position="20"/>
    </location>
</feature>
<keyword evidence="1" id="KW-0732">Signal</keyword>
<evidence type="ECO:0000256" key="1">
    <source>
        <dbReference type="SAM" id="SignalP"/>
    </source>
</evidence>
<dbReference type="STRING" id="408074.SAMN05660909_03342"/>
<accession>A0A1H4DVM2</accession>
<reference evidence="3" key="1">
    <citation type="submission" date="2016-10" db="EMBL/GenBank/DDBJ databases">
        <authorList>
            <person name="Varghese N."/>
            <person name="Submissions S."/>
        </authorList>
    </citation>
    <scope>NUCLEOTIDE SEQUENCE [LARGE SCALE GENOMIC DNA]</scope>
    <source>
        <strain evidence="3">DSM 23920</strain>
    </source>
</reference>
<proteinExistence type="predicted"/>
<keyword evidence="3" id="KW-1185">Reference proteome</keyword>
<evidence type="ECO:0000313" key="2">
    <source>
        <dbReference type="EMBL" id="SEA76823.1"/>
    </source>
</evidence>
<evidence type="ECO:0000313" key="3">
    <source>
        <dbReference type="Proteomes" id="UP000199656"/>
    </source>
</evidence>
<feature type="chain" id="PRO_5011581613" description="DUF3575 domain-containing protein" evidence="1">
    <location>
        <begin position="21"/>
        <end position="222"/>
    </location>
</feature>
<dbReference type="RefSeq" id="WP_089763083.1">
    <property type="nucleotide sequence ID" value="NZ_BKAT01000027.1"/>
</dbReference>
<dbReference type="Proteomes" id="UP000199656">
    <property type="component" value="Unassembled WGS sequence"/>
</dbReference>
<protein>
    <recommendedName>
        <fullName evidence="4">DUF3575 domain-containing protein</fullName>
    </recommendedName>
</protein>
<gene>
    <name evidence="2" type="ORF">SAMN05660909_03342</name>
</gene>
<dbReference type="EMBL" id="FNRL01000015">
    <property type="protein sequence ID" value="SEA76823.1"/>
    <property type="molecule type" value="Genomic_DNA"/>
</dbReference>
<dbReference type="OrthoDB" id="662434at2"/>
<organism evidence="2 3">
    <name type="scientific">Chitinophaga terrae</name>
    <name type="common">ex Kim and Jung 2007</name>
    <dbReference type="NCBI Taxonomy" id="408074"/>
    <lineage>
        <taxon>Bacteria</taxon>
        <taxon>Pseudomonadati</taxon>
        <taxon>Bacteroidota</taxon>
        <taxon>Chitinophagia</taxon>
        <taxon>Chitinophagales</taxon>
        <taxon>Chitinophagaceae</taxon>
        <taxon>Chitinophaga</taxon>
    </lineage>
</organism>